<feature type="transmembrane region" description="Helical" evidence="7">
    <location>
        <begin position="177"/>
        <end position="201"/>
    </location>
</feature>
<dbReference type="AlphaFoldDB" id="A0A8K0NUW0"/>
<evidence type="ECO:0000256" key="3">
    <source>
        <dbReference type="ARBA" id="ARBA00022692"/>
    </source>
</evidence>
<dbReference type="GO" id="GO:0016020">
    <property type="term" value="C:membrane"/>
    <property type="evidence" value="ECO:0007669"/>
    <property type="project" value="UniProtKB-SubCell"/>
</dbReference>
<dbReference type="GO" id="GO:0022857">
    <property type="term" value="F:transmembrane transporter activity"/>
    <property type="evidence" value="ECO:0007669"/>
    <property type="project" value="InterPro"/>
</dbReference>
<evidence type="ECO:0000313" key="10">
    <source>
        <dbReference type="Proteomes" id="UP000812966"/>
    </source>
</evidence>
<protein>
    <recommendedName>
        <fullName evidence="8">Major facilitator superfamily (MFS) profile domain-containing protein</fullName>
    </recommendedName>
</protein>
<feature type="region of interest" description="Disordered" evidence="6">
    <location>
        <begin position="335"/>
        <end position="409"/>
    </location>
</feature>
<dbReference type="Proteomes" id="UP000812966">
    <property type="component" value="Unassembled WGS sequence"/>
</dbReference>
<evidence type="ECO:0000256" key="4">
    <source>
        <dbReference type="ARBA" id="ARBA00022989"/>
    </source>
</evidence>
<evidence type="ECO:0000256" key="7">
    <source>
        <dbReference type="SAM" id="Phobius"/>
    </source>
</evidence>
<dbReference type="Pfam" id="PF07690">
    <property type="entry name" value="MFS_1"/>
    <property type="match status" value="1"/>
</dbReference>
<dbReference type="InterPro" id="IPR020846">
    <property type="entry name" value="MFS_dom"/>
</dbReference>
<evidence type="ECO:0000259" key="8">
    <source>
        <dbReference type="PROSITE" id="PS50850"/>
    </source>
</evidence>
<feature type="transmembrane region" description="Helical" evidence="7">
    <location>
        <begin position="130"/>
        <end position="156"/>
    </location>
</feature>
<dbReference type="Pfam" id="PF00083">
    <property type="entry name" value="Sugar_tr"/>
    <property type="match status" value="1"/>
</dbReference>
<feature type="transmembrane region" description="Helical" evidence="7">
    <location>
        <begin position="540"/>
        <end position="561"/>
    </location>
</feature>
<feature type="transmembrane region" description="Helical" evidence="7">
    <location>
        <begin position="573"/>
        <end position="596"/>
    </location>
</feature>
<feature type="transmembrane region" description="Helical" evidence="7">
    <location>
        <begin position="485"/>
        <end position="504"/>
    </location>
</feature>
<keyword evidence="5 7" id="KW-0472">Membrane</keyword>
<keyword evidence="3 7" id="KW-0812">Transmembrane</keyword>
<feature type="compositionally biased region" description="Basic and acidic residues" evidence="6">
    <location>
        <begin position="382"/>
        <end position="392"/>
    </location>
</feature>
<keyword evidence="2" id="KW-0813">Transport</keyword>
<name>A0A8K0NUW0_9TREE</name>
<keyword evidence="10" id="KW-1185">Reference proteome</keyword>
<evidence type="ECO:0000256" key="2">
    <source>
        <dbReference type="ARBA" id="ARBA00022448"/>
    </source>
</evidence>
<dbReference type="Gene3D" id="1.20.1250.20">
    <property type="entry name" value="MFS general substrate transporter like domains"/>
    <property type="match status" value="2"/>
</dbReference>
<feature type="transmembrane region" description="Helical" evidence="7">
    <location>
        <begin position="93"/>
        <end position="110"/>
    </location>
</feature>
<evidence type="ECO:0000256" key="1">
    <source>
        <dbReference type="ARBA" id="ARBA00004141"/>
    </source>
</evidence>
<feature type="transmembrane region" description="Helical" evidence="7">
    <location>
        <begin position="602"/>
        <end position="623"/>
    </location>
</feature>
<dbReference type="InterPro" id="IPR036259">
    <property type="entry name" value="MFS_trans_sf"/>
</dbReference>
<dbReference type="PANTHER" id="PTHR23511:SF5">
    <property type="entry name" value="MAJOR FACILITATOR-TYPE TRANSPORTER HXNZ-RELATED"/>
    <property type="match status" value="1"/>
</dbReference>
<dbReference type="InterPro" id="IPR005828">
    <property type="entry name" value="MFS_sugar_transport-like"/>
</dbReference>
<proteinExistence type="predicted"/>
<comment type="caution">
    <text evidence="9">The sequence shown here is derived from an EMBL/GenBank/DDBJ whole genome shotgun (WGS) entry which is preliminary data.</text>
</comment>
<feature type="transmembrane region" description="Helical" evidence="7">
    <location>
        <begin position="225"/>
        <end position="243"/>
    </location>
</feature>
<dbReference type="PROSITE" id="PS50850">
    <property type="entry name" value="MFS"/>
    <property type="match status" value="1"/>
</dbReference>
<feature type="compositionally biased region" description="Acidic residues" evidence="6">
    <location>
        <begin position="393"/>
        <end position="406"/>
    </location>
</feature>
<organism evidence="9 10">
    <name type="scientific">Filobasidium floriforme</name>
    <dbReference type="NCBI Taxonomy" id="5210"/>
    <lineage>
        <taxon>Eukaryota</taxon>
        <taxon>Fungi</taxon>
        <taxon>Dikarya</taxon>
        <taxon>Basidiomycota</taxon>
        <taxon>Agaricomycotina</taxon>
        <taxon>Tremellomycetes</taxon>
        <taxon>Filobasidiales</taxon>
        <taxon>Filobasidiaceae</taxon>
        <taxon>Filobasidium</taxon>
    </lineage>
</organism>
<sequence>MSTASRPQHQRAVSLNGIEAQQTLLKRRDKAAVDHTELLEDDLNAIGFGSYHLRLMCLCGLGWLSDNATLQCIAVILPRVQVHYNLSSTDTSLLSASAMAGMAVGAYSWGSIADSTGRTFPYHATILLTGIFNLGASYSSSFGSLCIWMFAVGTAVGGSMPTDGTLFLENLPISKQYLLTSLSTFFAFGAVMSSVIGLLVLPGASCAQAEGCDVDGGANDGWKKMLFVLALLDFAMVIARSAAFRLHESPRYLVASRRKEECAKVLGKIAHYNKLVDFIPSVGGEGSLKRMANVPIVLFEAPTVDRRPVEIAHTPPPHARMTSSARLETKNTPLYGHKLSSSLSSSNPPGKPRNPFFTPSEELGQPDWEGSDGRRTPTQLRHSVDDVKRASIEEEGEEPHSDDEEERGLARKEGYISFKERLMTGLDDWGARFAVLFGAQWRLTFFLMVFIWMTMALAYGMFNVWLPTVLEQRSRDAGKGLYDALLEYVWFSIAGIPGSIFGGWLIETRLGRRKSLALSTVLTACMCLIFSQTTSRWAEVLSTCMLSNAAVTMYAILYGMTPETFTTSLRGTAVGFLAASSRIAGIAAPIVAGSLLARQQSLPLICSAIVFASTAICAVFLPFERAPGTRSSGAVSMAH</sequence>
<feature type="domain" description="Major facilitator superfamily (MFS) profile" evidence="8">
    <location>
        <begin position="55"/>
        <end position="630"/>
    </location>
</feature>
<accession>A0A8K0NUW0</accession>
<dbReference type="PANTHER" id="PTHR23511">
    <property type="entry name" value="SYNAPTIC VESICLE GLYCOPROTEIN 2"/>
    <property type="match status" value="1"/>
</dbReference>
<gene>
    <name evidence="9" type="ORF">FFLO_01410</name>
</gene>
<dbReference type="EMBL" id="JABELV010000020">
    <property type="protein sequence ID" value="KAG7563102.1"/>
    <property type="molecule type" value="Genomic_DNA"/>
</dbReference>
<comment type="subcellular location">
    <subcellularLocation>
        <location evidence="1">Membrane</location>
        <topology evidence="1">Multi-pass membrane protein</topology>
    </subcellularLocation>
</comment>
<evidence type="ECO:0000313" key="9">
    <source>
        <dbReference type="EMBL" id="KAG7563102.1"/>
    </source>
</evidence>
<feature type="transmembrane region" description="Helical" evidence="7">
    <location>
        <begin position="443"/>
        <end position="465"/>
    </location>
</feature>
<reference evidence="9" key="1">
    <citation type="submission" date="2020-04" db="EMBL/GenBank/DDBJ databases">
        <title>Analysis of mating type loci in Filobasidium floriforme.</title>
        <authorList>
            <person name="Nowrousian M."/>
        </authorList>
    </citation>
    <scope>NUCLEOTIDE SEQUENCE</scope>
    <source>
        <strain evidence="9">CBS 6242</strain>
    </source>
</reference>
<dbReference type="InterPro" id="IPR011701">
    <property type="entry name" value="MFS"/>
</dbReference>
<dbReference type="SUPFAM" id="SSF103473">
    <property type="entry name" value="MFS general substrate transporter"/>
    <property type="match status" value="1"/>
</dbReference>
<keyword evidence="4 7" id="KW-1133">Transmembrane helix</keyword>
<evidence type="ECO:0000256" key="5">
    <source>
        <dbReference type="ARBA" id="ARBA00023136"/>
    </source>
</evidence>
<evidence type="ECO:0000256" key="6">
    <source>
        <dbReference type="SAM" id="MobiDB-lite"/>
    </source>
</evidence>